<comment type="caution">
    <text evidence="3">The sequence shown here is derived from an EMBL/GenBank/DDBJ whole genome shotgun (WGS) entry which is preliminary data.</text>
</comment>
<dbReference type="EMBL" id="CAJOBR010044565">
    <property type="protein sequence ID" value="CAF5034889.1"/>
    <property type="molecule type" value="Genomic_DNA"/>
</dbReference>
<accession>A0A822BSG3</accession>
<keyword evidence="1" id="KW-0560">Oxidoreductase</keyword>
<name>A0A822BSG3_9BILA</name>
<dbReference type="InterPro" id="IPR011032">
    <property type="entry name" value="GroES-like_sf"/>
</dbReference>
<organism evidence="3 4">
    <name type="scientific">Rotaria socialis</name>
    <dbReference type="NCBI Taxonomy" id="392032"/>
    <lineage>
        <taxon>Eukaryota</taxon>
        <taxon>Metazoa</taxon>
        <taxon>Spiralia</taxon>
        <taxon>Gnathifera</taxon>
        <taxon>Rotifera</taxon>
        <taxon>Eurotatoria</taxon>
        <taxon>Bdelloidea</taxon>
        <taxon>Philodinida</taxon>
        <taxon>Philodinidae</taxon>
        <taxon>Rotaria</taxon>
    </lineage>
</organism>
<dbReference type="PANTHER" id="PTHR44054:SF2">
    <property type="entry name" value="SYNAPTIC VESICLE MEMBRANE PROTEIN VAT-1 HOMOLOG-LIKE"/>
    <property type="match status" value="1"/>
</dbReference>
<dbReference type="Gene3D" id="3.90.180.10">
    <property type="entry name" value="Medium-chain alcohol dehydrogenases, catalytic domain"/>
    <property type="match status" value="1"/>
</dbReference>
<dbReference type="SUPFAM" id="SSF50129">
    <property type="entry name" value="GroES-like"/>
    <property type="match status" value="1"/>
</dbReference>
<evidence type="ECO:0000259" key="2">
    <source>
        <dbReference type="Pfam" id="PF08240"/>
    </source>
</evidence>
<evidence type="ECO:0000256" key="1">
    <source>
        <dbReference type="ARBA" id="ARBA00023002"/>
    </source>
</evidence>
<feature type="non-terminal residue" evidence="3">
    <location>
        <position position="96"/>
    </location>
</feature>
<dbReference type="Pfam" id="PF08240">
    <property type="entry name" value="ADH_N"/>
    <property type="match status" value="1"/>
</dbReference>
<dbReference type="GO" id="GO:0016491">
    <property type="term" value="F:oxidoreductase activity"/>
    <property type="evidence" value="ECO:0007669"/>
    <property type="project" value="UniProtKB-KW"/>
</dbReference>
<dbReference type="AlphaFoldDB" id="A0A822BSG3"/>
<dbReference type="InterPro" id="IPR013154">
    <property type="entry name" value="ADH-like_N"/>
</dbReference>
<protein>
    <recommendedName>
        <fullName evidence="2">Alcohol dehydrogenase-like N-terminal domain-containing protein</fullName>
    </recommendedName>
</protein>
<dbReference type="Proteomes" id="UP000663848">
    <property type="component" value="Unassembled WGS sequence"/>
</dbReference>
<dbReference type="Gene3D" id="3.40.50.720">
    <property type="entry name" value="NAD(P)-binding Rossmann-like Domain"/>
    <property type="match status" value="1"/>
</dbReference>
<evidence type="ECO:0000313" key="3">
    <source>
        <dbReference type="EMBL" id="CAF5034889.1"/>
    </source>
</evidence>
<dbReference type="InterPro" id="IPR052100">
    <property type="entry name" value="SV-ATPase_mito-regulator"/>
</dbReference>
<sequence length="96" mass="10894">VLVRYGLLEESPRPPFIPGFECSGEILDIGTNVTHLDRGDRVLVLTRFSAWAEQIVVKKDFVFKIPKEMTFREAAVLPIAYLTAYILLFEIGNIKP</sequence>
<feature type="domain" description="Alcohol dehydrogenase-like N-terminal" evidence="2">
    <location>
        <begin position="8"/>
        <end position="67"/>
    </location>
</feature>
<reference evidence="3" key="1">
    <citation type="submission" date="2021-02" db="EMBL/GenBank/DDBJ databases">
        <authorList>
            <person name="Nowell W R."/>
        </authorList>
    </citation>
    <scope>NUCLEOTIDE SEQUENCE</scope>
</reference>
<evidence type="ECO:0000313" key="4">
    <source>
        <dbReference type="Proteomes" id="UP000663848"/>
    </source>
</evidence>
<proteinExistence type="predicted"/>
<dbReference type="PANTHER" id="PTHR44054">
    <property type="entry name" value="SYNAPTIC VESICLE MEMBRANE PROTEIN VAT-1 HOMOLOG-LIKE"/>
    <property type="match status" value="1"/>
</dbReference>
<gene>
    <name evidence="3" type="ORF">QYT958_LOCUS40940</name>
</gene>
<feature type="non-terminal residue" evidence="3">
    <location>
        <position position="1"/>
    </location>
</feature>